<dbReference type="PANTHER" id="PTHR11645">
    <property type="entry name" value="PYRROLINE-5-CARBOXYLATE REDUCTASE"/>
    <property type="match status" value="1"/>
</dbReference>
<dbReference type="InterPro" id="IPR029036">
    <property type="entry name" value="P5CR_dimer"/>
</dbReference>
<name>A0A1B0FP53_GLOMM</name>
<keyword evidence="3" id="KW-1185">Reference proteome</keyword>
<dbReference type="STRING" id="37546.A0A1B0FP53"/>
<dbReference type="PANTHER" id="PTHR11645:SF69">
    <property type="entry name" value="PYRROLINE-5-CARBOXYLATE REDUCTASE"/>
    <property type="match status" value="1"/>
</dbReference>
<sequence>MEPLIILAVVKHDLEKAHIMLNSLGIAQHVPESMINTVSGLSGCGPAFVYTIIKALGDAGAVKNDVPRQMALQYAVQVVMRIKF</sequence>
<evidence type="ECO:0000259" key="1">
    <source>
        <dbReference type="Pfam" id="PF14748"/>
    </source>
</evidence>
<feature type="domain" description="Pyrroline-5-carboxylate reductase dimerisation" evidence="1">
    <location>
        <begin position="32"/>
        <end position="79"/>
    </location>
</feature>
<dbReference type="VEuPathDB" id="VectorBase:GMOY005637"/>
<dbReference type="GO" id="GO:0055129">
    <property type="term" value="P:L-proline biosynthetic process"/>
    <property type="evidence" value="ECO:0007669"/>
    <property type="project" value="TreeGrafter"/>
</dbReference>
<dbReference type="EnsemblMetazoa" id="GMOY005637-RA">
    <property type="protein sequence ID" value="GMOY005637-PA"/>
    <property type="gene ID" value="GMOY005637"/>
</dbReference>
<evidence type="ECO:0000313" key="2">
    <source>
        <dbReference type="EnsemblMetazoa" id="GMOY005637-PA"/>
    </source>
</evidence>
<organism evidence="2 3">
    <name type="scientific">Glossina morsitans morsitans</name>
    <name type="common">Savannah tsetse fly</name>
    <dbReference type="NCBI Taxonomy" id="37546"/>
    <lineage>
        <taxon>Eukaryota</taxon>
        <taxon>Metazoa</taxon>
        <taxon>Ecdysozoa</taxon>
        <taxon>Arthropoda</taxon>
        <taxon>Hexapoda</taxon>
        <taxon>Insecta</taxon>
        <taxon>Pterygota</taxon>
        <taxon>Neoptera</taxon>
        <taxon>Endopterygota</taxon>
        <taxon>Diptera</taxon>
        <taxon>Brachycera</taxon>
        <taxon>Muscomorpha</taxon>
        <taxon>Hippoboscoidea</taxon>
        <taxon>Glossinidae</taxon>
        <taxon>Glossina</taxon>
    </lineage>
</organism>
<dbReference type="Gene3D" id="1.10.3730.10">
    <property type="entry name" value="ProC C-terminal domain-like"/>
    <property type="match status" value="1"/>
</dbReference>
<dbReference type="Pfam" id="PF14748">
    <property type="entry name" value="P5CR_dimer"/>
    <property type="match status" value="1"/>
</dbReference>
<evidence type="ECO:0000313" key="3">
    <source>
        <dbReference type="Proteomes" id="UP000092444"/>
    </source>
</evidence>
<dbReference type="AlphaFoldDB" id="A0A1B0FP53"/>
<accession>A0A1B0FP53</accession>
<dbReference type="InterPro" id="IPR008927">
    <property type="entry name" value="6-PGluconate_DH-like_C_sf"/>
</dbReference>
<protein>
    <recommendedName>
        <fullName evidence="1">Pyrroline-5-carboxylate reductase dimerisation domain-containing protein</fullName>
    </recommendedName>
</protein>
<dbReference type="EMBL" id="CCAG010007645">
    <property type="status" value="NOT_ANNOTATED_CDS"/>
    <property type="molecule type" value="Genomic_DNA"/>
</dbReference>
<dbReference type="Proteomes" id="UP000092444">
    <property type="component" value="Unassembled WGS sequence"/>
</dbReference>
<proteinExistence type="predicted"/>
<reference evidence="2" key="1">
    <citation type="submission" date="2020-05" db="UniProtKB">
        <authorList>
            <consortium name="EnsemblMetazoa"/>
        </authorList>
    </citation>
    <scope>IDENTIFICATION</scope>
    <source>
        <strain evidence="2">Yale</strain>
    </source>
</reference>
<dbReference type="SUPFAM" id="SSF48179">
    <property type="entry name" value="6-phosphogluconate dehydrogenase C-terminal domain-like"/>
    <property type="match status" value="1"/>
</dbReference>
<dbReference type="GO" id="GO:0004735">
    <property type="term" value="F:pyrroline-5-carboxylate reductase activity"/>
    <property type="evidence" value="ECO:0007669"/>
    <property type="project" value="TreeGrafter"/>
</dbReference>